<protein>
    <submittedName>
        <fullName evidence="3">Uncharacterized protein</fullName>
    </submittedName>
</protein>
<accession>A0AAE0CTB6</accession>
<evidence type="ECO:0000313" key="3">
    <source>
        <dbReference type="EMBL" id="KAK2662649.1"/>
    </source>
</evidence>
<dbReference type="EMBL" id="JANJYI010000001">
    <property type="protein sequence ID" value="KAK2662649.1"/>
    <property type="molecule type" value="Genomic_DNA"/>
</dbReference>
<dbReference type="PANTHER" id="PTHR46231:SF1">
    <property type="entry name" value="ANKYRIN REPEAT AND BTB_POZ DOMAIN-CONTAINING PROTEIN 1"/>
    <property type="match status" value="1"/>
</dbReference>
<dbReference type="PANTHER" id="PTHR46231">
    <property type="entry name" value="ANKYRIN REPEAT AND BTB/POZ DOMAIN-CONTAINING PROTEIN 1"/>
    <property type="match status" value="1"/>
</dbReference>
<evidence type="ECO:0000256" key="1">
    <source>
        <dbReference type="ARBA" id="ARBA00022737"/>
    </source>
</evidence>
<proteinExistence type="predicted"/>
<dbReference type="GO" id="GO:0000151">
    <property type="term" value="C:ubiquitin ligase complex"/>
    <property type="evidence" value="ECO:0007669"/>
    <property type="project" value="TreeGrafter"/>
</dbReference>
<sequence length="103" mass="11480">MPPPKSMTIDAKLDEIDLDVIDFSSFVLLKKILIGNVFEASRASNINLPWFLLVFVLVNVNARDRWDSAVLYDASLVGHLDATPILLKSGAICSEHTFDGDRY</sequence>
<gene>
    <name evidence="3" type="ORF">Ddye_001223</name>
</gene>
<dbReference type="Proteomes" id="UP001280121">
    <property type="component" value="Unassembled WGS sequence"/>
</dbReference>
<evidence type="ECO:0000256" key="2">
    <source>
        <dbReference type="ARBA" id="ARBA00023043"/>
    </source>
</evidence>
<keyword evidence="1" id="KW-0677">Repeat</keyword>
<name>A0AAE0CTB6_9ROSI</name>
<organism evidence="3 4">
    <name type="scientific">Dipteronia dyeriana</name>
    <dbReference type="NCBI Taxonomy" id="168575"/>
    <lineage>
        <taxon>Eukaryota</taxon>
        <taxon>Viridiplantae</taxon>
        <taxon>Streptophyta</taxon>
        <taxon>Embryophyta</taxon>
        <taxon>Tracheophyta</taxon>
        <taxon>Spermatophyta</taxon>
        <taxon>Magnoliopsida</taxon>
        <taxon>eudicotyledons</taxon>
        <taxon>Gunneridae</taxon>
        <taxon>Pentapetalae</taxon>
        <taxon>rosids</taxon>
        <taxon>malvids</taxon>
        <taxon>Sapindales</taxon>
        <taxon>Sapindaceae</taxon>
        <taxon>Hippocastanoideae</taxon>
        <taxon>Acereae</taxon>
        <taxon>Dipteronia</taxon>
    </lineage>
</organism>
<comment type="caution">
    <text evidence="3">The sequence shown here is derived from an EMBL/GenBank/DDBJ whole genome shotgun (WGS) entry which is preliminary data.</text>
</comment>
<dbReference type="AlphaFoldDB" id="A0AAE0CTB6"/>
<reference evidence="3" key="1">
    <citation type="journal article" date="2023" name="Plant J.">
        <title>Genome sequences and population genomics provide insights into the demographic history, inbreeding, and mutation load of two 'living fossil' tree species of Dipteronia.</title>
        <authorList>
            <person name="Feng Y."/>
            <person name="Comes H.P."/>
            <person name="Chen J."/>
            <person name="Zhu S."/>
            <person name="Lu R."/>
            <person name="Zhang X."/>
            <person name="Li P."/>
            <person name="Qiu J."/>
            <person name="Olsen K.M."/>
            <person name="Qiu Y."/>
        </authorList>
    </citation>
    <scope>NUCLEOTIDE SEQUENCE</scope>
    <source>
        <strain evidence="3">KIB01</strain>
    </source>
</reference>
<keyword evidence="2" id="KW-0040">ANK repeat</keyword>
<evidence type="ECO:0000313" key="4">
    <source>
        <dbReference type="Proteomes" id="UP001280121"/>
    </source>
</evidence>
<dbReference type="InterPro" id="IPR044515">
    <property type="entry name" value="ABTB1"/>
</dbReference>
<keyword evidence="4" id="KW-1185">Reference proteome</keyword>
<dbReference type="GO" id="GO:0005737">
    <property type="term" value="C:cytoplasm"/>
    <property type="evidence" value="ECO:0007669"/>
    <property type="project" value="TreeGrafter"/>
</dbReference>